<dbReference type="KEGG" id="shx:MS3_00000939"/>
<evidence type="ECO:0000313" key="2">
    <source>
        <dbReference type="Proteomes" id="UP000471633"/>
    </source>
</evidence>
<comment type="caution">
    <text evidence="1">The sequence shown here is derived from an EMBL/GenBank/DDBJ whole genome shotgun (WGS) entry which is preliminary data.</text>
</comment>
<proteinExistence type="predicted"/>
<reference evidence="1" key="3">
    <citation type="submission" date="2021-06" db="EMBL/GenBank/DDBJ databases">
        <title>Chromosome-level genome assembly for S. haematobium.</title>
        <authorList>
            <person name="Stroehlein A.J."/>
        </authorList>
    </citation>
    <scope>NUCLEOTIDE SEQUENCE</scope>
</reference>
<dbReference type="GeneID" id="75576578"/>
<dbReference type="AlphaFoldDB" id="A0A922LZQ6"/>
<organism evidence="1 2">
    <name type="scientific">Schistosoma haematobium</name>
    <name type="common">Blood fluke</name>
    <dbReference type="NCBI Taxonomy" id="6185"/>
    <lineage>
        <taxon>Eukaryota</taxon>
        <taxon>Metazoa</taxon>
        <taxon>Spiralia</taxon>
        <taxon>Lophotrochozoa</taxon>
        <taxon>Platyhelminthes</taxon>
        <taxon>Trematoda</taxon>
        <taxon>Digenea</taxon>
        <taxon>Strigeidida</taxon>
        <taxon>Schistosomatoidea</taxon>
        <taxon>Schistosomatidae</taxon>
        <taxon>Schistosoma</taxon>
    </lineage>
</organism>
<reference evidence="1" key="1">
    <citation type="journal article" date="2012" name="Nat. Genet.">
        <title>Whole-genome sequence of Schistosoma haematobium.</title>
        <authorList>
            <person name="Young N.D."/>
            <person name="Jex A.R."/>
            <person name="Li B."/>
            <person name="Liu S."/>
            <person name="Yang L."/>
            <person name="Xiong Z."/>
            <person name="Li Y."/>
            <person name="Cantacessi C."/>
            <person name="Hall R.S."/>
            <person name="Xu X."/>
            <person name="Chen F."/>
            <person name="Wu X."/>
            <person name="Zerlotini A."/>
            <person name="Oliveira G."/>
            <person name="Hofmann A."/>
            <person name="Zhang G."/>
            <person name="Fang X."/>
            <person name="Kang Y."/>
            <person name="Campbell B.E."/>
            <person name="Loukas A."/>
            <person name="Ranganathan S."/>
            <person name="Rollinson D."/>
            <person name="Rinaldi G."/>
            <person name="Brindley P.J."/>
            <person name="Yang H."/>
            <person name="Wang J."/>
            <person name="Wang J."/>
            <person name="Gasser R.B."/>
        </authorList>
    </citation>
    <scope>NUCLEOTIDE SEQUENCE</scope>
</reference>
<reference evidence="1" key="4">
    <citation type="journal article" date="2022" name="PLoS Pathog.">
        <title>Chromosome-level genome of Schistosoma haematobium underpins genome-wide explorations of molecular variation.</title>
        <authorList>
            <person name="Stroehlein A.J."/>
            <person name="Korhonen P.K."/>
            <person name="Lee V.V."/>
            <person name="Ralph S.A."/>
            <person name="Mentink-Kane M."/>
            <person name="You H."/>
            <person name="McManus D.P."/>
            <person name="Tchuente L.T."/>
            <person name="Stothard J.R."/>
            <person name="Kaur P."/>
            <person name="Dudchenko O."/>
            <person name="Aiden E.L."/>
            <person name="Yang B."/>
            <person name="Yang H."/>
            <person name="Emery A.M."/>
            <person name="Webster B.L."/>
            <person name="Brindley P.J."/>
            <person name="Rollinson D."/>
            <person name="Chang B.C.H."/>
            <person name="Gasser R.B."/>
            <person name="Young N.D."/>
        </authorList>
    </citation>
    <scope>NUCLEOTIDE SEQUENCE</scope>
</reference>
<reference evidence="1" key="2">
    <citation type="journal article" date="2019" name="Gigascience">
        <title>High-quality Schistosoma haematobium genome achieved by single-molecule and long-range sequencing.</title>
        <authorList>
            <person name="Stroehlein A.J."/>
            <person name="Korhonen P.K."/>
            <person name="Chong T.M."/>
            <person name="Lim Y.L."/>
            <person name="Chan K.G."/>
            <person name="Webster B."/>
            <person name="Rollinson D."/>
            <person name="Brindley P.J."/>
            <person name="Gasser R.B."/>
            <person name="Young N.D."/>
        </authorList>
    </citation>
    <scope>NUCLEOTIDE SEQUENCE</scope>
</reference>
<keyword evidence="2" id="KW-1185">Reference proteome</keyword>
<name>A0A922LZQ6_SCHHA</name>
<gene>
    <name evidence="1" type="ORF">MS3_00000939</name>
</gene>
<protein>
    <submittedName>
        <fullName evidence="1">Uncharacterized protein</fullName>
    </submittedName>
</protein>
<dbReference type="EMBL" id="AMPZ03000001">
    <property type="protein sequence ID" value="KAH9596617.1"/>
    <property type="molecule type" value="Genomic_DNA"/>
</dbReference>
<dbReference type="CTD" id="75576578"/>
<accession>A0A922LZQ6</accession>
<evidence type="ECO:0000313" key="1">
    <source>
        <dbReference type="EMBL" id="KAH9596617.1"/>
    </source>
</evidence>
<sequence length="106" mass="12478">MEPMLGRLYIHSNFDAFGDYFERFEIWTMTKEDVEDVNIVAHFLTFIGKEAYSLLKTLAFPERPTSILYETPKKLLPDHVKCPNFECCKAEEFHKMIHQDINNSTT</sequence>
<dbReference type="RefSeq" id="XP_051075273.1">
    <property type="nucleotide sequence ID" value="XM_051208503.1"/>
</dbReference>
<dbReference type="Proteomes" id="UP000471633">
    <property type="component" value="Unassembled WGS sequence"/>
</dbReference>